<dbReference type="Gene3D" id="6.10.320.10">
    <property type="match status" value="1"/>
</dbReference>
<gene>
    <name evidence="2" type="ORF">B0I26_10260</name>
</gene>
<dbReference type="InterPro" id="IPR047741">
    <property type="entry name" value="DIP1984-like"/>
</dbReference>
<reference evidence="2 3" key="1">
    <citation type="submission" date="2018-06" db="EMBL/GenBank/DDBJ databases">
        <title>Genomic Encyclopedia of Type Strains, Phase III (KMG-III): the genomes of soil and plant-associated and newly described type strains.</title>
        <authorList>
            <person name="Whitman W."/>
        </authorList>
    </citation>
    <scope>NUCLEOTIDE SEQUENCE [LARGE SCALE GENOMIC DNA]</scope>
    <source>
        <strain evidence="2 3">CGMCC 1.8979</strain>
    </source>
</reference>
<dbReference type="EMBL" id="QLMH01000002">
    <property type="protein sequence ID" value="RAK22081.1"/>
    <property type="molecule type" value="Genomic_DNA"/>
</dbReference>
<evidence type="ECO:0000256" key="1">
    <source>
        <dbReference type="SAM" id="Coils"/>
    </source>
</evidence>
<protein>
    <submittedName>
        <fullName evidence="2">Uncharacterized protein</fullName>
    </submittedName>
</protein>
<dbReference type="Pfam" id="PF20935">
    <property type="entry name" value="DUF6847"/>
    <property type="match status" value="1"/>
</dbReference>
<accession>A0A327YNI7</accession>
<dbReference type="RefSeq" id="WP_111643944.1">
    <property type="nucleotide sequence ID" value="NZ_QLMH01000002.1"/>
</dbReference>
<dbReference type="AlphaFoldDB" id="A0A327YNI7"/>
<feature type="coiled-coil region" evidence="1">
    <location>
        <begin position="47"/>
        <end position="74"/>
    </location>
</feature>
<dbReference type="OrthoDB" id="2352801at2"/>
<dbReference type="Proteomes" id="UP000248555">
    <property type="component" value="Unassembled WGS sequence"/>
</dbReference>
<evidence type="ECO:0000313" key="3">
    <source>
        <dbReference type="Proteomes" id="UP000248555"/>
    </source>
</evidence>
<comment type="caution">
    <text evidence="2">The sequence shown here is derived from an EMBL/GenBank/DDBJ whole genome shotgun (WGS) entry which is preliminary data.</text>
</comment>
<sequence length="170" mass="19801">MKITLAQSVNLLAFLKKRSYELEAELFEIHTITIPKGETYIPPERTVEQILDELAEIQKDILELQELINRTNMQYTVEWDGQNIPLIRAIETAKVLRNQIQLYKRLGETKQREYYGGNVVMELVALFNPGEYKKKAEKLSRQVELLSSRIDKVNYTVELEVPLADKYLDA</sequence>
<organism evidence="2 3">
    <name type="scientific">Paranoxybacillus vitaminiphilus</name>
    <dbReference type="NCBI Taxonomy" id="581036"/>
    <lineage>
        <taxon>Bacteria</taxon>
        <taxon>Bacillati</taxon>
        <taxon>Bacillota</taxon>
        <taxon>Bacilli</taxon>
        <taxon>Bacillales</taxon>
        <taxon>Anoxybacillaceae</taxon>
        <taxon>Paranoxybacillus</taxon>
    </lineage>
</organism>
<keyword evidence="3" id="KW-1185">Reference proteome</keyword>
<name>A0A327YNI7_9BACL</name>
<proteinExistence type="predicted"/>
<evidence type="ECO:0000313" key="2">
    <source>
        <dbReference type="EMBL" id="RAK22081.1"/>
    </source>
</evidence>
<keyword evidence="1" id="KW-0175">Coiled coil</keyword>